<protein>
    <submittedName>
        <fullName evidence="2">Uncharacterized protein</fullName>
    </submittedName>
</protein>
<name>X6MF56_RETFI</name>
<evidence type="ECO:0000313" key="3">
    <source>
        <dbReference type="Proteomes" id="UP000023152"/>
    </source>
</evidence>
<dbReference type="AlphaFoldDB" id="X6MF56"/>
<gene>
    <name evidence="2" type="ORF">RFI_25329</name>
</gene>
<evidence type="ECO:0000313" key="2">
    <source>
        <dbReference type="EMBL" id="ETO12047.1"/>
    </source>
</evidence>
<keyword evidence="3" id="KW-1185">Reference proteome</keyword>
<comment type="caution">
    <text evidence="2">The sequence shown here is derived from an EMBL/GenBank/DDBJ whole genome shotgun (WGS) entry which is preliminary data.</text>
</comment>
<evidence type="ECO:0000256" key="1">
    <source>
        <dbReference type="SAM" id="SignalP"/>
    </source>
</evidence>
<feature type="chain" id="PRO_5004975268" evidence="1">
    <location>
        <begin position="20"/>
        <end position="265"/>
    </location>
</feature>
<feature type="signal peptide" evidence="1">
    <location>
        <begin position="1"/>
        <end position="19"/>
    </location>
</feature>
<dbReference type="Proteomes" id="UP000023152">
    <property type="component" value="Unassembled WGS sequence"/>
</dbReference>
<sequence>MKALLVLVVLHVSNVFVVTLNTNESNTSKCSWTNTQTHFNQHNNMNILAVSRDMLFNHLWKLEKWKFEQSLQLSNNMTSTSSFQISNNELMQPTNKIIRSTLFTNPKQSKKNWHSKTSTINVFISISIIQLTIHKLTFTAATFRYIAMIERLNGKKKWSLKKKGRLTILKNSKMEAMINTLLSKRACSSQERVSIANVGCDQLFLVQCSHKHKSNYQYYLQPLQIFFPSPATSKQMPITNFCKAKLVQYITQSFSTILIIIQCCN</sequence>
<proteinExistence type="predicted"/>
<organism evidence="2 3">
    <name type="scientific">Reticulomyxa filosa</name>
    <dbReference type="NCBI Taxonomy" id="46433"/>
    <lineage>
        <taxon>Eukaryota</taxon>
        <taxon>Sar</taxon>
        <taxon>Rhizaria</taxon>
        <taxon>Retaria</taxon>
        <taxon>Foraminifera</taxon>
        <taxon>Monothalamids</taxon>
        <taxon>Reticulomyxidae</taxon>
        <taxon>Reticulomyxa</taxon>
    </lineage>
</organism>
<accession>X6MF56</accession>
<dbReference type="EMBL" id="ASPP01021786">
    <property type="protein sequence ID" value="ETO12047.1"/>
    <property type="molecule type" value="Genomic_DNA"/>
</dbReference>
<reference evidence="2 3" key="1">
    <citation type="journal article" date="2013" name="Curr. Biol.">
        <title>The Genome of the Foraminiferan Reticulomyxa filosa.</title>
        <authorList>
            <person name="Glockner G."/>
            <person name="Hulsmann N."/>
            <person name="Schleicher M."/>
            <person name="Noegel A.A."/>
            <person name="Eichinger L."/>
            <person name="Gallinger C."/>
            <person name="Pawlowski J."/>
            <person name="Sierra R."/>
            <person name="Euteneuer U."/>
            <person name="Pillet L."/>
            <person name="Moustafa A."/>
            <person name="Platzer M."/>
            <person name="Groth M."/>
            <person name="Szafranski K."/>
            <person name="Schliwa M."/>
        </authorList>
    </citation>
    <scope>NUCLEOTIDE SEQUENCE [LARGE SCALE GENOMIC DNA]</scope>
</reference>
<keyword evidence="1" id="KW-0732">Signal</keyword>
<feature type="non-terminal residue" evidence="2">
    <location>
        <position position="265"/>
    </location>
</feature>